<reference evidence="2" key="1">
    <citation type="journal article" date="2015" name="PLoS Genet.">
        <title>Genome Sequence and Transcriptome Analyses of Chrysochromulina tobin: Metabolic Tools for Enhanced Algal Fitness in the Prominent Order Prymnesiales (Haptophyceae).</title>
        <authorList>
            <person name="Hovde B.T."/>
            <person name="Deodato C.R."/>
            <person name="Hunsperger H.M."/>
            <person name="Ryken S.A."/>
            <person name="Yost W."/>
            <person name="Jha R.K."/>
            <person name="Patterson J."/>
            <person name="Monnat R.J. Jr."/>
            <person name="Barlow S.B."/>
            <person name="Starkenburg S.R."/>
            <person name="Cattolico R.A."/>
        </authorList>
    </citation>
    <scope>NUCLEOTIDE SEQUENCE</scope>
    <source>
        <strain evidence="2">CCMP291</strain>
    </source>
</reference>
<sequence length="398" mass="43052">MVDNPLARFDPLVPTMWDESVFGVDKQVLHELLLALKEELDALSRGSGAAVEEAGLGDRGLEQLERMLEQQNFSHTMLDRSAQNIERTAAVLHNTYRRSSAVEFAEAEAAKAARAKGLPVSAMIQPPPLNALSPDDSIAEQFASLSVRSSSFTMELLEVLRWLERRRAQDRDAIDLDREQVLLRAERNDPPPEAQAEMAQTARAAAEGEVAERARGLLARGLKARGLLERVPERVPTAEELAEMGVEAAVADESSACAGPATVLSALDELESSTVATLCSFQERLRKLRRIESDAMRGELAGVEVQLGALAGGEHDGDADCTDALDELRRTVAQLRLELERLAAKEVVASADGAEDGVELSPDSEILDLLAQSSQNQASLAELQRSATKLEASATDDL</sequence>
<accession>A0A0M0J8W5</accession>
<organism evidence="1 2">
    <name type="scientific">Chrysochromulina tobinii</name>
    <dbReference type="NCBI Taxonomy" id="1460289"/>
    <lineage>
        <taxon>Eukaryota</taxon>
        <taxon>Haptista</taxon>
        <taxon>Haptophyta</taxon>
        <taxon>Prymnesiophyceae</taxon>
        <taxon>Prymnesiales</taxon>
        <taxon>Chrysochromulinaceae</taxon>
        <taxon>Chrysochromulina</taxon>
    </lineage>
</organism>
<name>A0A0M0J8W5_9EUKA</name>
<keyword evidence="2" id="KW-1185">Reference proteome</keyword>
<comment type="caution">
    <text evidence="1">The sequence shown here is derived from an EMBL/GenBank/DDBJ whole genome shotgun (WGS) entry which is preliminary data.</text>
</comment>
<dbReference type="EMBL" id="JWZX01003227">
    <property type="protein sequence ID" value="KOO23016.1"/>
    <property type="molecule type" value="Genomic_DNA"/>
</dbReference>
<gene>
    <name evidence="1" type="ORF">Ctob_001026</name>
</gene>
<evidence type="ECO:0000313" key="2">
    <source>
        <dbReference type="Proteomes" id="UP000037460"/>
    </source>
</evidence>
<dbReference type="AlphaFoldDB" id="A0A0M0J8W5"/>
<protein>
    <submittedName>
        <fullName evidence="1">Uncharacterized protein</fullName>
    </submittedName>
</protein>
<proteinExistence type="predicted"/>
<dbReference type="Proteomes" id="UP000037460">
    <property type="component" value="Unassembled WGS sequence"/>
</dbReference>
<evidence type="ECO:0000313" key="1">
    <source>
        <dbReference type="EMBL" id="KOO23016.1"/>
    </source>
</evidence>